<feature type="domain" description="ABC transporter" evidence="4">
    <location>
        <begin position="411"/>
        <end position="680"/>
    </location>
</feature>
<keyword evidence="3" id="KW-0812">Transmembrane</keyword>
<protein>
    <recommendedName>
        <fullName evidence="4">ABC transporter domain-containing protein</fullName>
    </recommendedName>
</protein>
<keyword evidence="6" id="KW-1185">Reference proteome</keyword>
<feature type="transmembrane region" description="Helical" evidence="3">
    <location>
        <begin position="224"/>
        <end position="243"/>
    </location>
</feature>
<dbReference type="Pfam" id="PF00005">
    <property type="entry name" value="ABC_tran"/>
    <property type="match status" value="1"/>
</dbReference>
<evidence type="ECO:0000256" key="3">
    <source>
        <dbReference type="SAM" id="Phobius"/>
    </source>
</evidence>
<organism evidence="5 6">
    <name type="scientific">Marasmius crinis-equi</name>
    <dbReference type="NCBI Taxonomy" id="585013"/>
    <lineage>
        <taxon>Eukaryota</taxon>
        <taxon>Fungi</taxon>
        <taxon>Dikarya</taxon>
        <taxon>Basidiomycota</taxon>
        <taxon>Agaricomycotina</taxon>
        <taxon>Agaricomycetes</taxon>
        <taxon>Agaricomycetidae</taxon>
        <taxon>Agaricales</taxon>
        <taxon>Marasmiineae</taxon>
        <taxon>Marasmiaceae</taxon>
        <taxon>Marasmius</taxon>
    </lineage>
</organism>
<keyword evidence="3" id="KW-0472">Membrane</keyword>
<proteinExistence type="predicted"/>
<name>A0ABR3FJ49_9AGAR</name>
<evidence type="ECO:0000256" key="1">
    <source>
        <dbReference type="ARBA" id="ARBA00022741"/>
    </source>
</evidence>
<dbReference type="SUPFAM" id="SSF52540">
    <property type="entry name" value="P-loop containing nucleoside triphosphate hydrolases"/>
    <property type="match status" value="1"/>
</dbReference>
<accession>A0ABR3FJ49</accession>
<dbReference type="SMART" id="SM00382">
    <property type="entry name" value="AAA"/>
    <property type="match status" value="1"/>
</dbReference>
<dbReference type="Proteomes" id="UP001465976">
    <property type="component" value="Unassembled WGS sequence"/>
</dbReference>
<dbReference type="PROSITE" id="PS50893">
    <property type="entry name" value="ABC_TRANSPORTER_2"/>
    <property type="match status" value="1"/>
</dbReference>
<evidence type="ECO:0000256" key="2">
    <source>
        <dbReference type="ARBA" id="ARBA00022840"/>
    </source>
</evidence>
<dbReference type="InterPro" id="IPR039421">
    <property type="entry name" value="Type_1_exporter"/>
</dbReference>
<dbReference type="InterPro" id="IPR003439">
    <property type="entry name" value="ABC_transporter-like_ATP-bd"/>
</dbReference>
<evidence type="ECO:0000259" key="4">
    <source>
        <dbReference type="PROSITE" id="PS50893"/>
    </source>
</evidence>
<dbReference type="PANTHER" id="PTHR43394:SF1">
    <property type="entry name" value="ATP-BINDING CASSETTE SUB-FAMILY B MEMBER 10, MITOCHONDRIAL"/>
    <property type="match status" value="1"/>
</dbReference>
<reference evidence="5 6" key="1">
    <citation type="submission" date="2024-02" db="EMBL/GenBank/DDBJ databases">
        <title>A draft genome for the cacao thread blight pathogen Marasmius crinis-equi.</title>
        <authorList>
            <person name="Cohen S.P."/>
            <person name="Baruah I.K."/>
            <person name="Amoako-Attah I."/>
            <person name="Bukari Y."/>
            <person name="Meinhardt L.W."/>
            <person name="Bailey B.A."/>
        </authorList>
    </citation>
    <scope>NUCLEOTIDE SEQUENCE [LARGE SCALE GENOMIC DNA]</scope>
    <source>
        <strain evidence="5 6">GH-76</strain>
    </source>
</reference>
<dbReference type="InterPro" id="IPR027417">
    <property type="entry name" value="P-loop_NTPase"/>
</dbReference>
<feature type="transmembrane region" description="Helical" evidence="3">
    <location>
        <begin position="192"/>
        <end position="212"/>
    </location>
</feature>
<dbReference type="Gene3D" id="3.40.50.300">
    <property type="entry name" value="P-loop containing nucleotide triphosphate hydrolases"/>
    <property type="match status" value="1"/>
</dbReference>
<gene>
    <name evidence="5" type="ORF">V5O48_006589</name>
</gene>
<dbReference type="EMBL" id="JBAHYK010000310">
    <property type="protein sequence ID" value="KAL0575376.1"/>
    <property type="molecule type" value="Genomic_DNA"/>
</dbReference>
<dbReference type="PANTHER" id="PTHR43394">
    <property type="entry name" value="ATP-DEPENDENT PERMEASE MDL1, MITOCHONDRIAL"/>
    <property type="match status" value="1"/>
</dbReference>
<comment type="caution">
    <text evidence="5">The sequence shown here is derived from an EMBL/GenBank/DDBJ whole genome shotgun (WGS) entry which is preliminary data.</text>
</comment>
<dbReference type="InterPro" id="IPR003593">
    <property type="entry name" value="AAA+_ATPase"/>
</dbReference>
<keyword evidence="2" id="KW-0067">ATP-binding</keyword>
<sequence length="687" mass="76813">MSKPKKTTESTITDEDTPLEEIQLGVYRLYLEKKKFRKFEFTRSRVFAVWDKWLKTYQVIVRLSREIVPLVPGLLVLSILLSVWEGFQSVILGTLEGRILHIIEHGISTRSLDSKALVMTLIARLACMSLQVGITRVWSHRIDTLLQNRIKNHFDQLIFTAKLRMDLPTVQDNISFDHLSPSLGYYMVERMFSLLSQIIGGVGHLGLIFFTARRGSTGNHGVTFALLCILRPILSGMGGFSIFTTPRVIEANNPHYLRTLSLKELVDSKYRLDIISGNIVEYIIDQYKTAKSALGNDFSQFPEYDYMLSSRARGVRAILLTIVGELPMLYFVATAILDPSEVSLAALATVQASSRSAQSAYWQGIYMLRRLAADSASVRQIFDIQSMKKVVKDEGQLSYPPEHGSEKGMSFELRNVTFKYPGSKNTTNALDSVSLRIGAGELVVVVGANGSGKSTFVNILSRLYDPSSGQVLVDDVDIKEYKLSEIRRAIATLTQDHHLYPLSLRENIGLGSIDDMANNVMITEAARKGGAEQLIAKLDDGLDTVLNPQTRQYGALVDEGGDSPLARKLKELKKTSNVSGGERQRLVASRTFMRFNSDRVKFVAADEPTAALDPEGELALFTQLRQERKGKTMFFITHRFGPLVKYADRIICMKDGKIVESGDHATLMALKGEYCKMWSIQAKSFES</sequence>
<evidence type="ECO:0000313" key="5">
    <source>
        <dbReference type="EMBL" id="KAL0575376.1"/>
    </source>
</evidence>
<evidence type="ECO:0000313" key="6">
    <source>
        <dbReference type="Proteomes" id="UP001465976"/>
    </source>
</evidence>
<keyword evidence="3" id="KW-1133">Transmembrane helix</keyword>
<feature type="transmembrane region" description="Helical" evidence="3">
    <location>
        <begin position="317"/>
        <end position="337"/>
    </location>
</feature>
<keyword evidence="1" id="KW-0547">Nucleotide-binding</keyword>